<evidence type="ECO:0000256" key="4">
    <source>
        <dbReference type="ARBA" id="ARBA00014881"/>
    </source>
</evidence>
<dbReference type="GO" id="GO:0005829">
    <property type="term" value="C:cytosol"/>
    <property type="evidence" value="ECO:0007669"/>
    <property type="project" value="TreeGrafter"/>
</dbReference>
<evidence type="ECO:0000256" key="8">
    <source>
        <dbReference type="SAM" id="MobiDB-lite"/>
    </source>
</evidence>
<keyword evidence="5" id="KW-0963">Cytoplasm</keyword>
<dbReference type="FunFam" id="1.10.10.10:FF:000658">
    <property type="entry name" value="COP9 signalosome complex subunit 4, putative"/>
    <property type="match status" value="1"/>
</dbReference>
<keyword evidence="7" id="KW-0539">Nucleus</keyword>
<evidence type="ECO:0000259" key="10">
    <source>
        <dbReference type="Pfam" id="PF22241"/>
    </source>
</evidence>
<dbReference type="STRING" id="930990.A0A067MZJ4"/>
<dbReference type="GO" id="GO:0008180">
    <property type="term" value="C:COP9 signalosome"/>
    <property type="evidence" value="ECO:0007669"/>
    <property type="project" value="UniProtKB-KW"/>
</dbReference>
<reference evidence="12" key="1">
    <citation type="journal article" date="2014" name="Proc. Natl. Acad. Sci. U.S.A.">
        <title>Extensive sampling of basidiomycete genomes demonstrates inadequacy of the white-rot/brown-rot paradigm for wood decay fungi.</title>
        <authorList>
            <person name="Riley R."/>
            <person name="Salamov A.A."/>
            <person name="Brown D.W."/>
            <person name="Nagy L.G."/>
            <person name="Floudas D."/>
            <person name="Held B.W."/>
            <person name="Levasseur A."/>
            <person name="Lombard V."/>
            <person name="Morin E."/>
            <person name="Otillar R."/>
            <person name="Lindquist E.A."/>
            <person name="Sun H."/>
            <person name="LaButti K.M."/>
            <person name="Schmutz J."/>
            <person name="Jabbour D."/>
            <person name="Luo H."/>
            <person name="Baker S.E."/>
            <person name="Pisabarro A.G."/>
            <person name="Walton J.D."/>
            <person name="Blanchette R.A."/>
            <person name="Henrissat B."/>
            <person name="Martin F."/>
            <person name="Cullen D."/>
            <person name="Hibbett D.S."/>
            <person name="Grigoriev I.V."/>
        </authorList>
    </citation>
    <scope>NUCLEOTIDE SEQUENCE [LARGE SCALE GENOMIC DNA]</scope>
    <source>
        <strain evidence="12">FD-172 SS1</strain>
    </source>
</reference>
<evidence type="ECO:0000256" key="7">
    <source>
        <dbReference type="ARBA" id="ARBA00023242"/>
    </source>
</evidence>
<dbReference type="EMBL" id="KL198017">
    <property type="protein sequence ID" value="KDQ21039.1"/>
    <property type="molecule type" value="Genomic_DNA"/>
</dbReference>
<evidence type="ECO:0000256" key="3">
    <source>
        <dbReference type="ARBA" id="ARBA00010417"/>
    </source>
</evidence>
<dbReference type="InterPro" id="IPR036388">
    <property type="entry name" value="WH-like_DNA-bd_sf"/>
</dbReference>
<comment type="subcellular location">
    <subcellularLocation>
        <location evidence="2">Cytoplasm</location>
    </subcellularLocation>
    <subcellularLocation>
        <location evidence="1">Nucleus</location>
    </subcellularLocation>
</comment>
<dbReference type="Pfam" id="PF01399">
    <property type="entry name" value="PCI"/>
    <property type="match status" value="1"/>
</dbReference>
<dbReference type="InterPro" id="IPR000717">
    <property type="entry name" value="PCI_dom"/>
</dbReference>
<dbReference type="InterPro" id="IPR040134">
    <property type="entry name" value="PSMD12/CSN4"/>
</dbReference>
<accession>A0A067MZJ4</accession>
<evidence type="ECO:0000256" key="6">
    <source>
        <dbReference type="ARBA" id="ARBA00022790"/>
    </source>
</evidence>
<gene>
    <name evidence="11" type="ORF">BOTBODRAFT_27058</name>
</gene>
<dbReference type="InterPro" id="IPR036390">
    <property type="entry name" value="WH_DNA-bd_sf"/>
</dbReference>
<dbReference type="Proteomes" id="UP000027195">
    <property type="component" value="Unassembled WGS sequence"/>
</dbReference>
<dbReference type="OrthoDB" id="295656at2759"/>
<evidence type="ECO:0000256" key="5">
    <source>
        <dbReference type="ARBA" id="ARBA00022490"/>
    </source>
</evidence>
<dbReference type="InterPro" id="IPR054559">
    <property type="entry name" value="PSMD12-CSN4-like_N"/>
</dbReference>
<feature type="compositionally biased region" description="Low complexity" evidence="8">
    <location>
        <begin position="303"/>
        <end position="322"/>
    </location>
</feature>
<evidence type="ECO:0000313" key="11">
    <source>
        <dbReference type="EMBL" id="KDQ21039.1"/>
    </source>
</evidence>
<evidence type="ECO:0000313" key="12">
    <source>
        <dbReference type="Proteomes" id="UP000027195"/>
    </source>
</evidence>
<dbReference type="AlphaFoldDB" id="A0A067MZJ4"/>
<dbReference type="Gene3D" id="1.10.10.10">
    <property type="entry name" value="Winged helix-like DNA-binding domain superfamily/Winged helix DNA-binding domain"/>
    <property type="match status" value="1"/>
</dbReference>
<dbReference type="InParanoid" id="A0A067MZJ4"/>
<sequence length="465" mass="50617">MSVQATLAQLSTITAQKDKAAAYSSLLNSLLADSPPASVAADLHALVDALVNQDHVGLVVGRQVLSELVQALADGRIADSELTKKVIEDALEVIQPRLVSFEEQAAALRKQLAGLLEDEEEWSEAARVLMGISLTSGNRVVQDEEKLRIYIRIVRLLLEEEDSVQAETYYNRAALLIHSTNDRELQLAFKLCQARISDYGRKFVEAALKYHELSWVAELDEEERLHALSAAVTCAVLAPAGPNRSRILASLCRDERTADLPNHTILTKMFLDHILRPAEVKGFEATLKSHQLARIAQSSNDRLASASAAAPRDTDTTAAGADVDPDASTRTGPSTVLDRAVMEHNLLSCTKIYNNITFAGLGALLDLTPAAAETMARKMIEQGRLRGSIDQVERLIWFDGRTDDDDAQGKAGGLGDVNQETEETGAPFTKKWDMQIRKTAASVESIAQHLSEKGLLHQIPVGSTA</sequence>
<evidence type="ECO:0000256" key="2">
    <source>
        <dbReference type="ARBA" id="ARBA00004496"/>
    </source>
</evidence>
<dbReference type="Pfam" id="PF22241">
    <property type="entry name" value="PSMD12-CSN4_N"/>
    <property type="match status" value="1"/>
</dbReference>
<evidence type="ECO:0000256" key="1">
    <source>
        <dbReference type="ARBA" id="ARBA00004123"/>
    </source>
</evidence>
<protein>
    <recommendedName>
        <fullName evidence="4">COP9 signalosome complex subunit 4</fullName>
    </recommendedName>
</protein>
<name>A0A067MZJ4_BOTB1</name>
<feature type="domain" description="PSMD12/CSN4-like N-terminal" evidence="10">
    <location>
        <begin position="3"/>
        <end position="221"/>
    </location>
</feature>
<keyword evidence="12" id="KW-1185">Reference proteome</keyword>
<feature type="region of interest" description="Disordered" evidence="8">
    <location>
        <begin position="303"/>
        <end position="334"/>
    </location>
</feature>
<proteinExistence type="inferred from homology"/>
<dbReference type="PANTHER" id="PTHR10855">
    <property type="entry name" value="26S PROTEASOME NON-ATPASE REGULATORY SUBUNIT 12/COP9 SIGNALOSOME COMPLEX SUBUNIT 4"/>
    <property type="match status" value="1"/>
</dbReference>
<evidence type="ECO:0000259" key="9">
    <source>
        <dbReference type="Pfam" id="PF01399"/>
    </source>
</evidence>
<feature type="domain" description="PCI" evidence="9">
    <location>
        <begin position="335"/>
        <end position="398"/>
    </location>
</feature>
<organism evidence="11 12">
    <name type="scientific">Botryobasidium botryosum (strain FD-172 SS1)</name>
    <dbReference type="NCBI Taxonomy" id="930990"/>
    <lineage>
        <taxon>Eukaryota</taxon>
        <taxon>Fungi</taxon>
        <taxon>Dikarya</taxon>
        <taxon>Basidiomycota</taxon>
        <taxon>Agaricomycotina</taxon>
        <taxon>Agaricomycetes</taxon>
        <taxon>Cantharellales</taxon>
        <taxon>Botryobasidiaceae</taxon>
        <taxon>Botryobasidium</taxon>
    </lineage>
</organism>
<comment type="similarity">
    <text evidence="3">Belongs to the CSN4 family.</text>
</comment>
<dbReference type="PANTHER" id="PTHR10855:SF2">
    <property type="entry name" value="COP9 SIGNALOSOME COMPLEX SUBUNIT 4"/>
    <property type="match status" value="1"/>
</dbReference>
<keyword evidence="6" id="KW-0736">Signalosome</keyword>
<dbReference type="SUPFAM" id="SSF46785">
    <property type="entry name" value="Winged helix' DNA-binding domain"/>
    <property type="match status" value="1"/>
</dbReference>
<dbReference type="HOGENOM" id="CLU_028132_1_1_1"/>